<reference evidence="7 8" key="2">
    <citation type="journal article" date="2017" name="Nature">
        <title>The Apostasia genome and the evolution of orchids.</title>
        <authorList>
            <person name="Zhang G.Q."/>
            <person name="Liu K.W."/>
            <person name="Li Z."/>
            <person name="Lohaus R."/>
            <person name="Hsiao Y.Y."/>
            <person name="Niu S.C."/>
            <person name="Wang J.Y."/>
            <person name="Lin Y.C."/>
            <person name="Xu Q."/>
            <person name="Chen L.J."/>
            <person name="Yoshida K."/>
            <person name="Fujiwara S."/>
            <person name="Wang Z.W."/>
            <person name="Zhang Y.Q."/>
            <person name="Mitsuda N."/>
            <person name="Wang M."/>
            <person name="Liu G.H."/>
            <person name="Pecoraro L."/>
            <person name="Huang H.X."/>
            <person name="Xiao X.J."/>
            <person name="Lin M."/>
            <person name="Wu X.Y."/>
            <person name="Wu W.L."/>
            <person name="Chen Y.Y."/>
            <person name="Chang S.B."/>
            <person name="Sakamoto S."/>
            <person name="Ohme-Takagi M."/>
            <person name="Yagi M."/>
            <person name="Zeng S.J."/>
            <person name="Shen C.Y."/>
            <person name="Yeh C.M."/>
            <person name="Luo Y.B."/>
            <person name="Tsai W.C."/>
            <person name="Van de Peer Y."/>
            <person name="Liu Z.J."/>
        </authorList>
    </citation>
    <scope>NUCLEOTIDE SEQUENCE [LARGE SCALE GENOMIC DNA]</scope>
    <source>
        <tissue evidence="7">The whole plant</tissue>
    </source>
</reference>
<evidence type="ECO:0000256" key="2">
    <source>
        <dbReference type="ARBA" id="ARBA00022692"/>
    </source>
</evidence>
<keyword evidence="3 5" id="KW-1133">Transmembrane helix</keyword>
<proteinExistence type="predicted"/>
<evidence type="ECO:0000256" key="4">
    <source>
        <dbReference type="ARBA" id="ARBA00023136"/>
    </source>
</evidence>
<keyword evidence="4 5" id="KW-0472">Membrane</keyword>
<dbReference type="EMBL" id="KZ503020">
    <property type="protein sequence ID" value="PKU69617.1"/>
    <property type="molecule type" value="Genomic_DNA"/>
</dbReference>
<dbReference type="InterPro" id="IPR004864">
    <property type="entry name" value="LEA_2"/>
</dbReference>
<dbReference type="OrthoDB" id="779224at2759"/>
<accession>A0A2I0W1T6</accession>
<dbReference type="GO" id="GO:0098542">
    <property type="term" value="P:defense response to other organism"/>
    <property type="evidence" value="ECO:0007669"/>
    <property type="project" value="InterPro"/>
</dbReference>
<feature type="domain" description="Late embryogenesis abundant protein LEA-2 subgroup" evidence="6">
    <location>
        <begin position="94"/>
        <end position="187"/>
    </location>
</feature>
<keyword evidence="2 5" id="KW-0812">Transmembrane</keyword>
<dbReference type="Pfam" id="PF03168">
    <property type="entry name" value="LEA_2"/>
    <property type="match status" value="1"/>
</dbReference>
<dbReference type="SUPFAM" id="SSF117070">
    <property type="entry name" value="LEA14-like"/>
    <property type="match status" value="1"/>
</dbReference>
<feature type="transmembrane region" description="Helical" evidence="5">
    <location>
        <begin position="42"/>
        <end position="66"/>
    </location>
</feature>
<protein>
    <submittedName>
        <fullName evidence="7">Protein NDR1</fullName>
    </submittedName>
</protein>
<organism evidence="7 8">
    <name type="scientific">Dendrobium catenatum</name>
    <dbReference type="NCBI Taxonomy" id="906689"/>
    <lineage>
        <taxon>Eukaryota</taxon>
        <taxon>Viridiplantae</taxon>
        <taxon>Streptophyta</taxon>
        <taxon>Embryophyta</taxon>
        <taxon>Tracheophyta</taxon>
        <taxon>Spermatophyta</taxon>
        <taxon>Magnoliopsida</taxon>
        <taxon>Liliopsida</taxon>
        <taxon>Asparagales</taxon>
        <taxon>Orchidaceae</taxon>
        <taxon>Epidendroideae</taxon>
        <taxon>Malaxideae</taxon>
        <taxon>Dendrobiinae</taxon>
        <taxon>Dendrobium</taxon>
    </lineage>
</organism>
<dbReference type="PANTHER" id="PTHR31415">
    <property type="entry name" value="OS05G0367900 PROTEIN"/>
    <property type="match status" value="1"/>
</dbReference>
<evidence type="ECO:0000313" key="7">
    <source>
        <dbReference type="EMBL" id="PKU69617.1"/>
    </source>
</evidence>
<name>A0A2I0W1T6_9ASPA</name>
<dbReference type="Proteomes" id="UP000233837">
    <property type="component" value="Unassembled WGS sequence"/>
</dbReference>
<dbReference type="PANTHER" id="PTHR31415:SF3">
    <property type="entry name" value="LATE EMBRYOGENESIS ABUNDANT (LEA) HYDROXYPROLINE-RICH GLYCOPROTEIN FAMILY"/>
    <property type="match status" value="1"/>
</dbReference>
<evidence type="ECO:0000313" key="8">
    <source>
        <dbReference type="Proteomes" id="UP000233837"/>
    </source>
</evidence>
<keyword evidence="8" id="KW-1185">Reference proteome</keyword>
<dbReference type="InterPro" id="IPR044839">
    <property type="entry name" value="NDR1-like"/>
</dbReference>
<evidence type="ECO:0000259" key="6">
    <source>
        <dbReference type="Pfam" id="PF03168"/>
    </source>
</evidence>
<dbReference type="Gene3D" id="2.60.40.1820">
    <property type="match status" value="1"/>
</dbReference>
<dbReference type="GO" id="GO:0009506">
    <property type="term" value="C:plasmodesma"/>
    <property type="evidence" value="ECO:0007669"/>
    <property type="project" value="TreeGrafter"/>
</dbReference>
<evidence type="ECO:0000256" key="5">
    <source>
        <dbReference type="SAM" id="Phobius"/>
    </source>
</evidence>
<gene>
    <name evidence="7" type="primary">NDR1</name>
    <name evidence="7" type="ORF">MA16_Dca012952</name>
</gene>
<evidence type="ECO:0000256" key="3">
    <source>
        <dbReference type="ARBA" id="ARBA00022989"/>
    </source>
</evidence>
<sequence length="211" mass="23695">MSSSSPSAGALHSQLHLYQHQTRAARTRLYARRVRESFTSRIAMFLCSILLTLLLISGIIILILWLSLRPHRPRFYLSSFSAPSLSTLSFDVSDRNPNSKIAIYYDNINATVFYNDRQLATGIVQSAFYQPAKNTTEIHGQFVIAGGQDVAIDATTNQVTLRLELNTVVQFKLSTWDTHHHNMHVSCEFAAGPNGNLLPEFQGERCSLYFG</sequence>
<dbReference type="AlphaFoldDB" id="A0A2I0W1T6"/>
<reference evidence="7 8" key="1">
    <citation type="journal article" date="2016" name="Sci. Rep.">
        <title>The Dendrobium catenatum Lindl. genome sequence provides insights into polysaccharide synthase, floral development and adaptive evolution.</title>
        <authorList>
            <person name="Zhang G.Q."/>
            <person name="Xu Q."/>
            <person name="Bian C."/>
            <person name="Tsai W.C."/>
            <person name="Yeh C.M."/>
            <person name="Liu K.W."/>
            <person name="Yoshida K."/>
            <person name="Zhang L.S."/>
            <person name="Chang S.B."/>
            <person name="Chen F."/>
            <person name="Shi Y."/>
            <person name="Su Y.Y."/>
            <person name="Zhang Y.Q."/>
            <person name="Chen L.J."/>
            <person name="Yin Y."/>
            <person name="Lin M."/>
            <person name="Huang H."/>
            <person name="Deng H."/>
            <person name="Wang Z.W."/>
            <person name="Zhu S.L."/>
            <person name="Zhao X."/>
            <person name="Deng C."/>
            <person name="Niu S.C."/>
            <person name="Huang J."/>
            <person name="Wang M."/>
            <person name="Liu G.H."/>
            <person name="Yang H.J."/>
            <person name="Xiao X.J."/>
            <person name="Hsiao Y.Y."/>
            <person name="Wu W.L."/>
            <person name="Chen Y.Y."/>
            <person name="Mitsuda N."/>
            <person name="Ohme-Takagi M."/>
            <person name="Luo Y.B."/>
            <person name="Van de Peer Y."/>
            <person name="Liu Z.J."/>
        </authorList>
    </citation>
    <scope>NUCLEOTIDE SEQUENCE [LARGE SCALE GENOMIC DNA]</scope>
    <source>
        <tissue evidence="7">The whole plant</tissue>
    </source>
</reference>
<comment type="subcellular location">
    <subcellularLocation>
        <location evidence="1">Membrane</location>
        <topology evidence="1">Single-pass membrane protein</topology>
    </subcellularLocation>
</comment>
<evidence type="ECO:0000256" key="1">
    <source>
        <dbReference type="ARBA" id="ARBA00004167"/>
    </source>
</evidence>
<dbReference type="GO" id="GO:0005886">
    <property type="term" value="C:plasma membrane"/>
    <property type="evidence" value="ECO:0007669"/>
    <property type="project" value="TreeGrafter"/>
</dbReference>